<dbReference type="InterPro" id="IPR036322">
    <property type="entry name" value="WD40_repeat_dom_sf"/>
</dbReference>
<proteinExistence type="predicted"/>
<comment type="caution">
    <text evidence="3">The sequence shown here is derived from an EMBL/GenBank/DDBJ whole genome shotgun (WGS) entry which is preliminary data.</text>
</comment>
<dbReference type="PROSITE" id="PS50082">
    <property type="entry name" value="WD_REPEATS_2"/>
    <property type="match status" value="1"/>
</dbReference>
<dbReference type="SUPFAM" id="SSF50978">
    <property type="entry name" value="WD40 repeat-like"/>
    <property type="match status" value="1"/>
</dbReference>
<reference evidence="3" key="1">
    <citation type="submission" date="2019-06" db="EMBL/GenBank/DDBJ databases">
        <authorList>
            <person name="Zheng W."/>
        </authorList>
    </citation>
    <scope>NUCLEOTIDE SEQUENCE</scope>
    <source>
        <strain evidence="3">QDHG01</strain>
    </source>
</reference>
<dbReference type="OrthoDB" id="308449at2759"/>
<dbReference type="EMBL" id="RRYP01021608">
    <property type="protein sequence ID" value="TNV72618.1"/>
    <property type="molecule type" value="Genomic_DNA"/>
</dbReference>
<dbReference type="InterPro" id="IPR001680">
    <property type="entry name" value="WD40_rpt"/>
</dbReference>
<dbReference type="AlphaFoldDB" id="A0A8J8SW58"/>
<gene>
    <name evidence="3" type="ORF">FGO68_gene9364</name>
</gene>
<dbReference type="Pfam" id="PF00400">
    <property type="entry name" value="WD40"/>
    <property type="match status" value="1"/>
</dbReference>
<dbReference type="PANTHER" id="PTHR44675:SF1">
    <property type="entry name" value="P21-ACTIVATED PROTEIN KINASE-INTERACTING PROTEIN 1"/>
    <property type="match status" value="1"/>
</dbReference>
<organism evidence="3 4">
    <name type="scientific">Halteria grandinella</name>
    <dbReference type="NCBI Taxonomy" id="5974"/>
    <lineage>
        <taxon>Eukaryota</taxon>
        <taxon>Sar</taxon>
        <taxon>Alveolata</taxon>
        <taxon>Ciliophora</taxon>
        <taxon>Intramacronucleata</taxon>
        <taxon>Spirotrichea</taxon>
        <taxon>Stichotrichia</taxon>
        <taxon>Sporadotrichida</taxon>
        <taxon>Halteriidae</taxon>
        <taxon>Halteria</taxon>
    </lineage>
</organism>
<name>A0A8J8SW58_HALGN</name>
<dbReference type="SMART" id="SM00320">
    <property type="entry name" value="WD40"/>
    <property type="match status" value="5"/>
</dbReference>
<sequence>MEEENHKIEEKYIVSCGNYEGGLLGLSFKDFTDLDEMQTEYAFSATQGSINAIAGNNHMLALGGFHEVIKLYDLRTKKERGELMEHTGSITYLEFFETTYLISGSEDGLVIIWRVKDWVPLHKLKVKNVSKVLNFSLHPSGRMLLVVYDNNMFRLWNLLDGRCLFKRKLAVDEETNKVSHKALQVRWEPKGGHLYSILYDKKLEVYKPEVEAPLSSVSSDTTFNAFDFVSETEIVIADIQGKLTFVKNIEEEAKTTITLIHTKIARFRDLRCHPGSDVLVGVSTEGKISFYSVPELRKFHLEIGQAKPVKQIKSKSRFLCLAVNHVRPEEKKKAVKKTKEIKKKKQLGKKKKLSKDEKKLLQIQRKQNKSK</sequence>
<evidence type="ECO:0000256" key="1">
    <source>
        <dbReference type="PROSITE-ProRule" id="PRU00221"/>
    </source>
</evidence>
<accession>A0A8J8SW58</accession>
<evidence type="ECO:0000313" key="4">
    <source>
        <dbReference type="Proteomes" id="UP000785679"/>
    </source>
</evidence>
<feature type="region of interest" description="Disordered" evidence="2">
    <location>
        <begin position="331"/>
        <end position="371"/>
    </location>
</feature>
<dbReference type="PANTHER" id="PTHR44675">
    <property type="entry name" value="PAK1 INTERACTING PROTEIN 1"/>
    <property type="match status" value="1"/>
</dbReference>
<dbReference type="InterPro" id="IPR015943">
    <property type="entry name" value="WD40/YVTN_repeat-like_dom_sf"/>
</dbReference>
<dbReference type="PROSITE" id="PS50294">
    <property type="entry name" value="WD_REPEATS_REGION"/>
    <property type="match status" value="1"/>
</dbReference>
<protein>
    <submittedName>
        <fullName evidence="3">Uncharacterized protein</fullName>
    </submittedName>
</protein>
<keyword evidence="4" id="KW-1185">Reference proteome</keyword>
<feature type="compositionally biased region" description="Basic residues" evidence="2">
    <location>
        <begin position="333"/>
        <end position="353"/>
    </location>
</feature>
<dbReference type="Proteomes" id="UP000785679">
    <property type="component" value="Unassembled WGS sequence"/>
</dbReference>
<keyword evidence="1" id="KW-0853">WD repeat</keyword>
<dbReference type="Gene3D" id="2.130.10.10">
    <property type="entry name" value="YVTN repeat-like/Quinoprotein amine dehydrogenase"/>
    <property type="match status" value="2"/>
</dbReference>
<feature type="repeat" description="WD" evidence="1">
    <location>
        <begin position="83"/>
        <end position="116"/>
    </location>
</feature>
<evidence type="ECO:0000256" key="2">
    <source>
        <dbReference type="SAM" id="MobiDB-lite"/>
    </source>
</evidence>
<dbReference type="InterPro" id="IPR051959">
    <property type="entry name" value="PAK1-Kinase_Regulator"/>
</dbReference>
<evidence type="ECO:0000313" key="3">
    <source>
        <dbReference type="EMBL" id="TNV72618.1"/>
    </source>
</evidence>